<proteinExistence type="predicted"/>
<protein>
    <submittedName>
        <fullName evidence="5">Transcription regulator</fullName>
    </submittedName>
</protein>
<dbReference type="Pfam" id="PF12802">
    <property type="entry name" value="MarR_2"/>
    <property type="match status" value="1"/>
</dbReference>
<dbReference type="Gene3D" id="1.10.10.10">
    <property type="entry name" value="Winged helix-like DNA-binding domain superfamily/Winged helix DNA-binding domain"/>
    <property type="match status" value="1"/>
</dbReference>
<dbReference type="AlphaFoldDB" id="A0A0R1KK36"/>
<evidence type="ECO:0000313" key="5">
    <source>
        <dbReference type="EMBL" id="KRK80945.1"/>
    </source>
</evidence>
<dbReference type="PANTHER" id="PTHR42756:SF1">
    <property type="entry name" value="TRANSCRIPTIONAL REPRESSOR OF EMRAB OPERON"/>
    <property type="match status" value="1"/>
</dbReference>
<accession>A0A0R1KK36</accession>
<dbReference type="eggNOG" id="COG1846">
    <property type="taxonomic scope" value="Bacteria"/>
</dbReference>
<dbReference type="OrthoDB" id="384891at2"/>
<dbReference type="GO" id="GO:0003677">
    <property type="term" value="F:DNA binding"/>
    <property type="evidence" value="ECO:0007669"/>
    <property type="project" value="UniProtKB-KW"/>
</dbReference>
<evidence type="ECO:0000313" key="6">
    <source>
        <dbReference type="Proteomes" id="UP000051248"/>
    </source>
</evidence>
<keyword evidence="3" id="KW-0804">Transcription</keyword>
<comment type="caution">
    <text evidence="5">The sequence shown here is derived from an EMBL/GenBank/DDBJ whole genome shotgun (WGS) entry which is preliminary data.</text>
</comment>
<dbReference type="Proteomes" id="UP000051248">
    <property type="component" value="Unassembled WGS sequence"/>
</dbReference>
<evidence type="ECO:0000256" key="2">
    <source>
        <dbReference type="ARBA" id="ARBA00023125"/>
    </source>
</evidence>
<dbReference type="PROSITE" id="PS50995">
    <property type="entry name" value="HTH_MARR_2"/>
    <property type="match status" value="1"/>
</dbReference>
<name>A0A0R1KK36_9LACO</name>
<evidence type="ECO:0000256" key="1">
    <source>
        <dbReference type="ARBA" id="ARBA00023015"/>
    </source>
</evidence>
<dbReference type="PATRIC" id="fig|1423775.4.peg.1109"/>
<dbReference type="PANTHER" id="PTHR42756">
    <property type="entry name" value="TRANSCRIPTIONAL REGULATOR, MARR"/>
    <property type="match status" value="1"/>
</dbReference>
<reference evidence="5 6" key="1">
    <citation type="journal article" date="2015" name="Genome Announc.">
        <title>Expanding the biotechnology potential of lactobacilli through comparative genomics of 213 strains and associated genera.</title>
        <authorList>
            <person name="Sun Z."/>
            <person name="Harris H.M."/>
            <person name="McCann A."/>
            <person name="Guo C."/>
            <person name="Argimon S."/>
            <person name="Zhang W."/>
            <person name="Yang X."/>
            <person name="Jeffery I.B."/>
            <person name="Cooney J.C."/>
            <person name="Kagawa T.F."/>
            <person name="Liu W."/>
            <person name="Song Y."/>
            <person name="Salvetti E."/>
            <person name="Wrobel A."/>
            <person name="Rasinkangas P."/>
            <person name="Parkhill J."/>
            <person name="Rea M.C."/>
            <person name="O'Sullivan O."/>
            <person name="Ritari J."/>
            <person name="Douillard F.P."/>
            <person name="Paul Ross R."/>
            <person name="Yang R."/>
            <person name="Briner A.E."/>
            <person name="Felis G.E."/>
            <person name="de Vos W.M."/>
            <person name="Barrangou R."/>
            <person name="Klaenhammer T.R."/>
            <person name="Caufield P.W."/>
            <person name="Cui Y."/>
            <person name="Zhang H."/>
            <person name="O'Toole P.W."/>
        </authorList>
    </citation>
    <scope>NUCLEOTIDE SEQUENCE [LARGE SCALE GENOMIC DNA]</scope>
    <source>
        <strain evidence="5 6">DSM 19682</strain>
    </source>
</reference>
<dbReference type="InterPro" id="IPR036388">
    <property type="entry name" value="WH-like_DNA-bd_sf"/>
</dbReference>
<gene>
    <name evidence="5" type="ORF">FD03_GL001080</name>
</gene>
<dbReference type="EMBL" id="AZDZ01000002">
    <property type="protein sequence ID" value="KRK80945.1"/>
    <property type="molecule type" value="Genomic_DNA"/>
</dbReference>
<dbReference type="GO" id="GO:0003700">
    <property type="term" value="F:DNA-binding transcription factor activity"/>
    <property type="evidence" value="ECO:0007669"/>
    <property type="project" value="InterPro"/>
</dbReference>
<keyword evidence="6" id="KW-1185">Reference proteome</keyword>
<dbReference type="InterPro" id="IPR036390">
    <property type="entry name" value="WH_DNA-bd_sf"/>
</dbReference>
<organism evidence="5 6">
    <name type="scientific">Companilactobacillus nodensis DSM 19682 = JCM 14932 = NBRC 107160</name>
    <dbReference type="NCBI Taxonomy" id="1423775"/>
    <lineage>
        <taxon>Bacteria</taxon>
        <taxon>Bacillati</taxon>
        <taxon>Bacillota</taxon>
        <taxon>Bacilli</taxon>
        <taxon>Lactobacillales</taxon>
        <taxon>Lactobacillaceae</taxon>
        <taxon>Companilactobacillus</taxon>
    </lineage>
</organism>
<dbReference type="SMART" id="SM00347">
    <property type="entry name" value="HTH_MARR"/>
    <property type="match status" value="1"/>
</dbReference>
<sequence length="141" mass="16192">MDRLFGILIKQANNAVNRDAEKFAQTLGLTSVQISIIDYISRFEANQDVFQKDVEREFNIRRPTATSALKLMEERDLIICVPIERDARLKKIILTSKATTLAKQINDFFNMSEQRIINLVGVENKDIFRNALKQVINGFSD</sequence>
<dbReference type="SUPFAM" id="SSF46785">
    <property type="entry name" value="Winged helix' DNA-binding domain"/>
    <property type="match status" value="1"/>
</dbReference>
<keyword evidence="1" id="KW-0805">Transcription regulation</keyword>
<dbReference type="InterPro" id="IPR000835">
    <property type="entry name" value="HTH_MarR-typ"/>
</dbReference>
<feature type="domain" description="HTH marR-type" evidence="4">
    <location>
        <begin position="2"/>
        <end position="137"/>
    </location>
</feature>
<evidence type="ECO:0000259" key="4">
    <source>
        <dbReference type="PROSITE" id="PS50995"/>
    </source>
</evidence>
<dbReference type="RefSeq" id="WP_025023571.1">
    <property type="nucleotide sequence ID" value="NZ_AZDZ01000002.1"/>
</dbReference>
<dbReference type="STRING" id="1423775.FD03_GL001080"/>
<keyword evidence="2" id="KW-0238">DNA-binding</keyword>
<evidence type="ECO:0000256" key="3">
    <source>
        <dbReference type="ARBA" id="ARBA00023163"/>
    </source>
</evidence>